<dbReference type="RefSeq" id="WP_339960888.1">
    <property type="nucleotide sequence ID" value="NZ_JAWMWH010000003.1"/>
</dbReference>
<accession>A0ABU8SM99</accession>
<name>A0ABU8SM99_9LACO</name>
<evidence type="ECO:0000313" key="2">
    <source>
        <dbReference type="Proteomes" id="UP001370590"/>
    </source>
</evidence>
<organism evidence="1 2">
    <name type="scientific">Nicoliella lavandulae</name>
    <dbReference type="NCBI Taxonomy" id="3082954"/>
    <lineage>
        <taxon>Bacteria</taxon>
        <taxon>Bacillati</taxon>
        <taxon>Bacillota</taxon>
        <taxon>Bacilli</taxon>
        <taxon>Lactobacillales</taxon>
        <taxon>Lactobacillaceae</taxon>
        <taxon>Nicoliella</taxon>
    </lineage>
</organism>
<keyword evidence="2" id="KW-1185">Reference proteome</keyword>
<gene>
    <name evidence="1" type="ORF">R4146_07775</name>
</gene>
<protein>
    <submittedName>
        <fullName evidence="1">Uncharacterized protein</fullName>
    </submittedName>
</protein>
<dbReference type="EMBL" id="JAWMWH010000003">
    <property type="protein sequence ID" value="MEJ6401040.1"/>
    <property type="molecule type" value="Genomic_DNA"/>
</dbReference>
<reference evidence="1 2" key="1">
    <citation type="submission" date="2023-10" db="EMBL/GenBank/DDBJ databases">
        <title>Nicoliella lavandulae sp. nov. isolated from Lavandula angustifolia flowers.</title>
        <authorList>
            <person name="Alcantara C."/>
            <person name="Zuniga M."/>
            <person name="Landete J.M."/>
            <person name="Monedero V."/>
        </authorList>
    </citation>
    <scope>NUCLEOTIDE SEQUENCE [LARGE SCALE GENOMIC DNA]</scope>
    <source>
        <strain evidence="1 2">Es01</strain>
    </source>
</reference>
<dbReference type="Proteomes" id="UP001370590">
    <property type="component" value="Unassembled WGS sequence"/>
</dbReference>
<comment type="caution">
    <text evidence="1">The sequence shown here is derived from an EMBL/GenBank/DDBJ whole genome shotgun (WGS) entry which is preliminary data.</text>
</comment>
<evidence type="ECO:0000313" key="1">
    <source>
        <dbReference type="EMBL" id="MEJ6401040.1"/>
    </source>
</evidence>
<proteinExistence type="predicted"/>
<sequence>MTKLAVSTRGYFLGYRTKVIFPKITFDTREGWDMTWEVTSTDAGDATSNTVTISNLSKKHQSMIKVGDPIELKTGPTDLYGTLVKGTVTNISASQDGTDSTFTIIFQEARGYVEAGKIYNKFNGTKTVSKTSKTPSGKLLTYKKKQVKKLNIAFKKGSTAKQIITRICSEANFSLRKLKLKENLIYKKGYTLSQKPYEALRSIAKSCGSLLYIRDGKIVIDALTEPNPFNEHIFFSFHSGLLAEPTINNNSGKIPLITIDTLEDPRVKAGSVIYVKSQLLDTTSRVQSVKHSFNPDNGYTMEVTGYGEITS</sequence>